<protein>
    <submittedName>
        <fullName evidence="1">Uncharacterized protein</fullName>
    </submittedName>
</protein>
<dbReference type="Proteomes" id="UP001231649">
    <property type="component" value="Chromosome 10"/>
</dbReference>
<sequence length="632" mass="68293">MGICLDTEQKNEELETTGGEQSRGESAWAGRATPPAAAFPMQNSSHVKFEPPNVPVIFVLGGPGSGKVTHCDNLMQERRGVVHINMTDLLQQYAIGNGTTDPDMQDFGTLSSTTVTEVLMLEMKMAPTAKTYLVSGYPRSMRDVAEYSDKIQTINGVVLVSWRQRVLERQIEYGARLGHVVLSLARMELNNFYKNVMPVADYFDQTNMLIAVNGERNPDEVYKDFRAAVLQILGATEDQSTMNGVSGVGVGAGGIPGEIVGVEPAPVQDIRERREDRVIPSILPAMPMPASLPLPAAMPLPATVPLPTAVPLPVAAPLPQAIKETGTERVASPQAELIRVRGETTTPALLWVVGGPGSNKATLCQRAVAQKQGWTHYSLGQRLRSLADAGGRPASDGALARTAISGGELAPKELVTKLVRGAVLEAARTGGGLVLDGYPRDMEQMEQFQNEFGVSPRMLLLDCSKLQLGRGRRDDSVAAFRRRLEVFRELSLPMLKVLDQDHRLVIVDGDTDTTEVQTEFTRVLLEELEKAEALATIPQQPVRKDNPSMQQFATAVTRMGGGLANGHANGSVPNGNVHNGGVGNGFIGMANNKVKPMLNNVTKIPTVSQMTHDDVRALYEQSSGEITMNTHI</sequence>
<evidence type="ECO:0000313" key="2">
    <source>
        <dbReference type="Proteomes" id="UP001231649"/>
    </source>
</evidence>
<evidence type="ECO:0000313" key="1">
    <source>
        <dbReference type="EMBL" id="KAJ8729697.1"/>
    </source>
</evidence>
<proteinExistence type="predicted"/>
<organism evidence="1 2">
    <name type="scientific">Mythimna loreyi</name>
    <dbReference type="NCBI Taxonomy" id="667449"/>
    <lineage>
        <taxon>Eukaryota</taxon>
        <taxon>Metazoa</taxon>
        <taxon>Ecdysozoa</taxon>
        <taxon>Arthropoda</taxon>
        <taxon>Hexapoda</taxon>
        <taxon>Insecta</taxon>
        <taxon>Pterygota</taxon>
        <taxon>Neoptera</taxon>
        <taxon>Endopterygota</taxon>
        <taxon>Lepidoptera</taxon>
        <taxon>Glossata</taxon>
        <taxon>Ditrysia</taxon>
        <taxon>Noctuoidea</taxon>
        <taxon>Noctuidae</taxon>
        <taxon>Noctuinae</taxon>
        <taxon>Hadenini</taxon>
        <taxon>Mythimna</taxon>
    </lineage>
</organism>
<gene>
    <name evidence="1" type="ORF">PYW08_001278</name>
</gene>
<dbReference type="EMBL" id="CM056786">
    <property type="protein sequence ID" value="KAJ8729697.1"/>
    <property type="molecule type" value="Genomic_DNA"/>
</dbReference>
<name>A0ACC2R2M4_9NEOP</name>
<keyword evidence="2" id="KW-1185">Reference proteome</keyword>
<reference evidence="1" key="1">
    <citation type="submission" date="2023-03" db="EMBL/GenBank/DDBJ databases">
        <title>Chromosome-level genomes of two armyworms, Mythimna separata and Mythimna loreyi, provide insights into the biosynthesis and reception of sex pheromones.</title>
        <authorList>
            <person name="Zhao H."/>
        </authorList>
    </citation>
    <scope>NUCLEOTIDE SEQUENCE</scope>
    <source>
        <strain evidence="1">BeijingLab</strain>
    </source>
</reference>
<comment type="caution">
    <text evidence="1">The sequence shown here is derived from an EMBL/GenBank/DDBJ whole genome shotgun (WGS) entry which is preliminary data.</text>
</comment>
<accession>A0ACC2R2M4</accession>